<dbReference type="Pfam" id="PF00805">
    <property type="entry name" value="Pentapeptide"/>
    <property type="match status" value="1"/>
</dbReference>
<protein>
    <recommendedName>
        <fullName evidence="5">Pentapeptide repeat-containing protein</fullName>
    </recommendedName>
</protein>
<proteinExistence type="predicted"/>
<accession>A0A193G1G6</accession>
<evidence type="ECO:0000313" key="4">
    <source>
        <dbReference type="Proteomes" id="UP000092213"/>
    </source>
</evidence>
<gene>
    <name evidence="1" type="ORF">BAU06_18305</name>
    <name evidence="2" type="ORF">BAU08_18530</name>
</gene>
<organism evidence="2 4">
    <name type="scientific">Bordetella bronchialis</name>
    <dbReference type="NCBI Taxonomy" id="463025"/>
    <lineage>
        <taxon>Bacteria</taxon>
        <taxon>Pseudomonadati</taxon>
        <taxon>Pseudomonadota</taxon>
        <taxon>Betaproteobacteria</taxon>
        <taxon>Burkholderiales</taxon>
        <taxon>Alcaligenaceae</taxon>
        <taxon>Bordetella</taxon>
    </lineage>
</organism>
<name>A0A193G1G6_9BORD</name>
<keyword evidence="3" id="KW-1185">Reference proteome</keyword>
<dbReference type="SUPFAM" id="SSF141571">
    <property type="entry name" value="Pentapeptide repeat-like"/>
    <property type="match status" value="1"/>
</dbReference>
<dbReference type="Proteomes" id="UP000091897">
    <property type="component" value="Chromosome"/>
</dbReference>
<dbReference type="InterPro" id="IPR001646">
    <property type="entry name" value="5peptide_repeat"/>
</dbReference>
<evidence type="ECO:0000313" key="1">
    <source>
        <dbReference type="EMBL" id="ANN67988.1"/>
    </source>
</evidence>
<evidence type="ECO:0008006" key="5">
    <source>
        <dbReference type="Google" id="ProtNLM"/>
    </source>
</evidence>
<dbReference type="RefSeq" id="WP_066353269.1">
    <property type="nucleotide sequence ID" value="NZ_CBCSFJ010000010.1"/>
</dbReference>
<dbReference type="Gene3D" id="2.160.20.80">
    <property type="entry name" value="E3 ubiquitin-protein ligase SopA"/>
    <property type="match status" value="1"/>
</dbReference>
<evidence type="ECO:0000313" key="2">
    <source>
        <dbReference type="EMBL" id="ANN73079.1"/>
    </source>
</evidence>
<dbReference type="KEGG" id="bbro:BAU06_18305"/>
<dbReference type="Proteomes" id="UP000092213">
    <property type="component" value="Chromosome"/>
</dbReference>
<sequence>MQLSVAHFIPSCIFRSSGDPDTGDRAAREIEKTIKALAKATGLGREGRQALLQWTSWGIYAAALAVRDPHLLAQDGWNAVLPLTHQAGGDRLRLFLLRAGEPPRAAQDAAQAFYRQGLIPTDDDVVMALRDDHRALLQLNAMLREGAWQEWLGRLPATDLPPHAVPFETLPAWARETALFASDMAGKDCSHMRGLNGLDLRYLHAPGINLEGCDLSGTNFHQADLQGARWHNTLIRGAVLPLRR</sequence>
<evidence type="ECO:0000313" key="3">
    <source>
        <dbReference type="Proteomes" id="UP000091897"/>
    </source>
</evidence>
<dbReference type="EMBL" id="CP016171">
    <property type="protein sequence ID" value="ANN73079.1"/>
    <property type="molecule type" value="Genomic_DNA"/>
</dbReference>
<dbReference type="AlphaFoldDB" id="A0A193G1G6"/>
<dbReference type="EMBL" id="CP016170">
    <property type="protein sequence ID" value="ANN67988.1"/>
    <property type="molecule type" value="Genomic_DNA"/>
</dbReference>
<reference evidence="3 4" key="1">
    <citation type="submission" date="2016-06" db="EMBL/GenBank/DDBJ databases">
        <title>Complete genome sequences of Bordetella bronchialis and Bordetella flabilis.</title>
        <authorList>
            <person name="LiPuma J.J."/>
            <person name="Spilker T."/>
        </authorList>
    </citation>
    <scope>NUCLEOTIDE SEQUENCE [LARGE SCALE GENOMIC DNA]</scope>
    <source>
        <strain evidence="2 4">AU17976</strain>
        <strain evidence="1 3">AU3182</strain>
    </source>
</reference>